<dbReference type="PANTHER" id="PTHR31394">
    <property type="entry name" value="TRANSMEMBRANE PROTEIN 199"/>
    <property type="match status" value="1"/>
</dbReference>
<evidence type="ECO:0000256" key="2">
    <source>
        <dbReference type="ARBA" id="ARBA00022692"/>
    </source>
</evidence>
<dbReference type="AlphaFoldDB" id="A0A0E9NGI5"/>
<gene>
    <name evidence="7" type="ORF">G7K_3076-t1</name>
</gene>
<name>A0A0E9NGI5_SAICN</name>
<reference evidence="7 8" key="3">
    <citation type="journal article" date="2015" name="Genome Announc.">
        <title>Draft Genome Sequence of the Archiascomycetous Yeast Saitoella complicata.</title>
        <authorList>
            <person name="Yamauchi K."/>
            <person name="Kondo S."/>
            <person name="Hamamoto M."/>
            <person name="Takahashi Y."/>
            <person name="Ogura Y."/>
            <person name="Hayashi T."/>
            <person name="Nishida H."/>
        </authorList>
    </citation>
    <scope>NUCLEOTIDE SEQUENCE [LARGE SCALE GENOMIC DNA]</scope>
    <source>
        <strain evidence="7 8">NRRL Y-17804</strain>
    </source>
</reference>
<evidence type="ECO:0000256" key="5">
    <source>
        <dbReference type="ARBA" id="ARBA00023136"/>
    </source>
</evidence>
<keyword evidence="2 6" id="KW-0812">Transmembrane</keyword>
<dbReference type="GO" id="GO:0005789">
    <property type="term" value="C:endoplasmic reticulum membrane"/>
    <property type="evidence" value="ECO:0007669"/>
    <property type="project" value="UniProtKB-SubCell"/>
</dbReference>
<protein>
    <recommendedName>
        <fullName evidence="9">Endoplasmic reticulum-based factor for assembly of V-ATPase</fullName>
    </recommendedName>
</protein>
<dbReference type="GO" id="GO:0070072">
    <property type="term" value="P:vacuolar proton-transporting V-type ATPase complex assembly"/>
    <property type="evidence" value="ECO:0007669"/>
    <property type="project" value="InterPro"/>
</dbReference>
<evidence type="ECO:0000256" key="4">
    <source>
        <dbReference type="ARBA" id="ARBA00022989"/>
    </source>
</evidence>
<dbReference type="PANTHER" id="PTHR31394:SF1">
    <property type="entry name" value="TRANSMEMBRANE PROTEIN 199"/>
    <property type="match status" value="1"/>
</dbReference>
<evidence type="ECO:0000256" key="3">
    <source>
        <dbReference type="ARBA" id="ARBA00022824"/>
    </source>
</evidence>
<reference evidence="7 8" key="2">
    <citation type="journal article" date="2014" name="J. Gen. Appl. Microbiol.">
        <title>The early diverging ascomycetous budding yeast Saitoella complicata has three histone deacetylases belonging to the Clr6, Hos2, and Rpd3 lineages.</title>
        <authorList>
            <person name="Nishida H."/>
            <person name="Matsumoto T."/>
            <person name="Kondo S."/>
            <person name="Hamamoto M."/>
            <person name="Yoshikawa H."/>
        </authorList>
    </citation>
    <scope>NUCLEOTIDE SEQUENCE [LARGE SCALE GENOMIC DNA]</scope>
    <source>
        <strain evidence="7 8">NRRL Y-17804</strain>
    </source>
</reference>
<organism evidence="7 8">
    <name type="scientific">Saitoella complicata (strain BCRC 22490 / CBS 7301 / JCM 7358 / NBRC 10748 / NRRL Y-17804)</name>
    <dbReference type="NCBI Taxonomy" id="698492"/>
    <lineage>
        <taxon>Eukaryota</taxon>
        <taxon>Fungi</taxon>
        <taxon>Dikarya</taxon>
        <taxon>Ascomycota</taxon>
        <taxon>Taphrinomycotina</taxon>
        <taxon>Taphrinomycotina incertae sedis</taxon>
        <taxon>Saitoella</taxon>
    </lineage>
</organism>
<feature type="transmembrane region" description="Helical" evidence="6">
    <location>
        <begin position="206"/>
        <end position="231"/>
    </location>
</feature>
<evidence type="ECO:0008006" key="9">
    <source>
        <dbReference type="Google" id="ProtNLM"/>
    </source>
</evidence>
<keyword evidence="4 6" id="KW-1133">Transmembrane helix</keyword>
<dbReference type="Proteomes" id="UP000033140">
    <property type="component" value="Unassembled WGS sequence"/>
</dbReference>
<evidence type="ECO:0000313" key="8">
    <source>
        <dbReference type="Proteomes" id="UP000033140"/>
    </source>
</evidence>
<keyword evidence="5 6" id="KW-0472">Membrane</keyword>
<feature type="transmembrane region" description="Helical" evidence="6">
    <location>
        <begin position="182"/>
        <end position="200"/>
    </location>
</feature>
<keyword evidence="8" id="KW-1185">Reference proteome</keyword>
<dbReference type="InterPro" id="IPR021013">
    <property type="entry name" value="ATPase_Vma12"/>
</dbReference>
<sequence>MRYSLLSVSDEPLPYHALGSEYRSLVTPTTPAHTPPNISNPMVDLTITPTISEAVSDYLKLPTTTGNDPIRVYETADRIPHARLAEISKAIRQTTTDDAKKAQWELSALMKGTSVYIPKKEIKQPDPKYLAHLESLRRQNEEKEYASMFGTATHLSPSGLTISPTAGLSPDDARELRSHLSTILNIFLTMASMFAAVWVWGKHWSLVTRVLGGLASAIALGLVEAIVYLRYLSKVEDGRKREKKKLERKEVEHTMEIRAGWGEVKGEDKLIEAKDGDAGKKVRSRRRKA</sequence>
<dbReference type="EMBL" id="BACD03000018">
    <property type="protein sequence ID" value="GAO48913.1"/>
    <property type="molecule type" value="Genomic_DNA"/>
</dbReference>
<keyword evidence="3" id="KW-0256">Endoplasmic reticulum</keyword>
<evidence type="ECO:0000256" key="6">
    <source>
        <dbReference type="SAM" id="Phobius"/>
    </source>
</evidence>
<proteinExistence type="predicted"/>
<comment type="caution">
    <text evidence="7">The sequence shown here is derived from an EMBL/GenBank/DDBJ whole genome shotgun (WGS) entry which is preliminary data.</text>
</comment>
<reference evidence="7 8" key="1">
    <citation type="journal article" date="2011" name="J. Gen. Appl. Microbiol.">
        <title>Draft genome sequencing of the enigmatic yeast Saitoella complicata.</title>
        <authorList>
            <person name="Nishida H."/>
            <person name="Hamamoto M."/>
            <person name="Sugiyama J."/>
        </authorList>
    </citation>
    <scope>NUCLEOTIDE SEQUENCE [LARGE SCALE GENOMIC DNA]</scope>
    <source>
        <strain evidence="7 8">NRRL Y-17804</strain>
    </source>
</reference>
<evidence type="ECO:0000256" key="1">
    <source>
        <dbReference type="ARBA" id="ARBA00004477"/>
    </source>
</evidence>
<dbReference type="Pfam" id="PF11712">
    <property type="entry name" value="Vma12"/>
    <property type="match status" value="1"/>
</dbReference>
<accession>A0A0E9NGI5</accession>
<comment type="subcellular location">
    <subcellularLocation>
        <location evidence="1">Endoplasmic reticulum membrane</location>
        <topology evidence="1">Multi-pass membrane protein</topology>
    </subcellularLocation>
</comment>
<evidence type="ECO:0000313" key="7">
    <source>
        <dbReference type="EMBL" id="GAO48913.1"/>
    </source>
</evidence>